<accession>A0A7V7QNP3</accession>
<feature type="transmembrane region" description="Helical" evidence="7">
    <location>
        <begin position="156"/>
        <end position="175"/>
    </location>
</feature>
<feature type="transmembrane region" description="Helical" evidence="7">
    <location>
        <begin position="342"/>
        <end position="361"/>
    </location>
</feature>
<feature type="transmembrane region" description="Helical" evidence="7">
    <location>
        <begin position="126"/>
        <end position="150"/>
    </location>
</feature>
<gene>
    <name evidence="8" type="ORF">F7O84_00840</name>
</gene>
<evidence type="ECO:0000256" key="6">
    <source>
        <dbReference type="ARBA" id="ARBA00023136"/>
    </source>
</evidence>
<keyword evidence="3" id="KW-0813">Transport</keyword>
<dbReference type="Pfam" id="PF00860">
    <property type="entry name" value="Xan_ur_permease"/>
    <property type="match status" value="1"/>
</dbReference>
<evidence type="ECO:0000313" key="9">
    <source>
        <dbReference type="Proteomes" id="UP000461768"/>
    </source>
</evidence>
<feature type="transmembrane region" description="Helical" evidence="7">
    <location>
        <begin position="91"/>
        <end position="114"/>
    </location>
</feature>
<evidence type="ECO:0000256" key="4">
    <source>
        <dbReference type="ARBA" id="ARBA00022692"/>
    </source>
</evidence>
<sequence>MDNKKSYNQKIILGIQHVLAMFGATVLVPALTGLNTSITLFCAGCGTLIFHLVSKKKVPVFLGSSFAFMGGIISVIGSSRMGDPDFLEKLATVKGALIVAGLIYVLFAALIKLVGYDKVNKLLPPIVTGPIIIVIGLRLSSSAISSAFYYNNEFSLKAVFVTVIVLTTVICISVFAKGIYNLMPILFAIIIGYIVSIPMGFVNLDPVRNAEFFSFMDSNITTQLFLMPVFKVDAILAIAPIALVTLIEHVGDITTNSAVVGKNFMIDPGVHRTILGDGLATAFAGLLGGPANTTYGENTGVLAVTKNYDPSIIRIAAVFAIILGIFGKIGGLITSIPGPVSGGISIVLYGMISSVGVRILINARLNFGNSRNLMIAALILVLGIGCDSVPVVGTVTISGLALAAIVGMFLAAILPEGKDSILE</sequence>
<feature type="transmembrane region" description="Helical" evidence="7">
    <location>
        <begin position="12"/>
        <end position="31"/>
    </location>
</feature>
<dbReference type="PANTHER" id="PTHR42810:SF2">
    <property type="entry name" value="PURINE PERMEASE C1399.01C-RELATED"/>
    <property type="match status" value="1"/>
</dbReference>
<feature type="transmembrane region" description="Helical" evidence="7">
    <location>
        <begin position="37"/>
        <end position="53"/>
    </location>
</feature>
<feature type="transmembrane region" description="Helical" evidence="7">
    <location>
        <begin position="60"/>
        <end position="79"/>
    </location>
</feature>
<keyword evidence="6 7" id="KW-0472">Membrane</keyword>
<reference evidence="8 9" key="2">
    <citation type="submission" date="2020-02" db="EMBL/GenBank/DDBJ databases">
        <title>Candidatus Galacturonibacter soehngenii shows hetero-acetogenic catabolism of galacturonic acid but lacks a canonical carbon monoxide dehydrogenase/acetyl-CoA synthase complex.</title>
        <authorList>
            <person name="Diender M."/>
            <person name="Stouten G.R."/>
            <person name="Petersen J.F."/>
            <person name="Nielsen P.H."/>
            <person name="Dueholm M.S."/>
            <person name="Pronk J.T."/>
            <person name="Van Loosdrecht M.C.M."/>
        </authorList>
    </citation>
    <scope>NUCLEOTIDE SEQUENCE [LARGE SCALE GENOMIC DNA]</scope>
    <source>
        <strain evidence="8">GalUA</strain>
    </source>
</reference>
<evidence type="ECO:0000256" key="5">
    <source>
        <dbReference type="ARBA" id="ARBA00022989"/>
    </source>
</evidence>
<dbReference type="NCBIfam" id="TIGR00801">
    <property type="entry name" value="ncs2"/>
    <property type="match status" value="1"/>
</dbReference>
<dbReference type="OrthoDB" id="9779092at2"/>
<evidence type="ECO:0000256" key="2">
    <source>
        <dbReference type="ARBA" id="ARBA00008821"/>
    </source>
</evidence>
<name>A0A7V7QNP3_9FIRM</name>
<dbReference type="InterPro" id="IPR006042">
    <property type="entry name" value="Xan_ur_permease"/>
</dbReference>
<reference evidence="8 9" key="1">
    <citation type="submission" date="2019-09" db="EMBL/GenBank/DDBJ databases">
        <authorList>
            <person name="Valk L.C."/>
        </authorList>
    </citation>
    <scope>NUCLEOTIDE SEQUENCE [LARGE SCALE GENOMIC DNA]</scope>
    <source>
        <strain evidence="8">GalUA</strain>
    </source>
</reference>
<proteinExistence type="inferred from homology"/>
<dbReference type="RefSeq" id="WP_151140801.1">
    <property type="nucleotide sequence ID" value="NZ_WAGX01000003.1"/>
</dbReference>
<feature type="transmembrane region" description="Helical" evidence="7">
    <location>
        <begin position="397"/>
        <end position="414"/>
    </location>
</feature>
<evidence type="ECO:0000313" key="8">
    <source>
        <dbReference type="EMBL" id="KAB1440410.1"/>
    </source>
</evidence>
<evidence type="ECO:0000256" key="1">
    <source>
        <dbReference type="ARBA" id="ARBA00004141"/>
    </source>
</evidence>
<feature type="transmembrane region" description="Helical" evidence="7">
    <location>
        <begin position="224"/>
        <end position="247"/>
    </location>
</feature>
<dbReference type="AlphaFoldDB" id="A0A7V7QNP3"/>
<dbReference type="Proteomes" id="UP000461768">
    <property type="component" value="Unassembled WGS sequence"/>
</dbReference>
<keyword evidence="5 7" id="KW-1133">Transmembrane helix</keyword>
<evidence type="ECO:0000256" key="7">
    <source>
        <dbReference type="SAM" id="Phobius"/>
    </source>
</evidence>
<feature type="transmembrane region" description="Helical" evidence="7">
    <location>
        <begin position="373"/>
        <end position="391"/>
    </location>
</feature>
<feature type="transmembrane region" description="Helical" evidence="7">
    <location>
        <begin position="182"/>
        <end position="204"/>
    </location>
</feature>
<comment type="similarity">
    <text evidence="2">Belongs to the nucleobase:cation symporter-2 (NCS2) (TC 2.A.40) family.</text>
</comment>
<keyword evidence="9" id="KW-1185">Reference proteome</keyword>
<dbReference type="InterPro" id="IPR006043">
    <property type="entry name" value="NCS2"/>
</dbReference>
<feature type="transmembrane region" description="Helical" evidence="7">
    <location>
        <begin position="315"/>
        <end position="336"/>
    </location>
</feature>
<evidence type="ECO:0000256" key="3">
    <source>
        <dbReference type="ARBA" id="ARBA00022448"/>
    </source>
</evidence>
<organism evidence="8 9">
    <name type="scientific">Candidatus Galacturonatibacter soehngenii</name>
    <dbReference type="NCBI Taxonomy" id="2307010"/>
    <lineage>
        <taxon>Bacteria</taxon>
        <taxon>Bacillati</taxon>
        <taxon>Bacillota</taxon>
        <taxon>Clostridia</taxon>
        <taxon>Lachnospirales</taxon>
        <taxon>Lachnospiraceae</taxon>
        <taxon>Candidatus Galacturonatibacter</taxon>
    </lineage>
</organism>
<dbReference type="EMBL" id="WAGX01000003">
    <property type="protein sequence ID" value="KAB1440410.1"/>
    <property type="molecule type" value="Genomic_DNA"/>
</dbReference>
<comment type="subcellular location">
    <subcellularLocation>
        <location evidence="1">Membrane</location>
        <topology evidence="1">Multi-pass membrane protein</topology>
    </subcellularLocation>
</comment>
<comment type="caution">
    <text evidence="8">The sequence shown here is derived from an EMBL/GenBank/DDBJ whole genome shotgun (WGS) entry which is preliminary data.</text>
</comment>
<keyword evidence="4 7" id="KW-0812">Transmembrane</keyword>
<dbReference type="GO" id="GO:0005886">
    <property type="term" value="C:plasma membrane"/>
    <property type="evidence" value="ECO:0007669"/>
    <property type="project" value="UniProtKB-ARBA"/>
</dbReference>
<protein>
    <submittedName>
        <fullName evidence="8">Uracil-xanthine permease</fullName>
    </submittedName>
</protein>
<dbReference type="PANTHER" id="PTHR42810">
    <property type="entry name" value="PURINE PERMEASE C1399.01C-RELATED"/>
    <property type="match status" value="1"/>
</dbReference>
<dbReference type="GO" id="GO:0042907">
    <property type="term" value="F:xanthine transmembrane transporter activity"/>
    <property type="evidence" value="ECO:0007669"/>
    <property type="project" value="TreeGrafter"/>
</dbReference>